<protein>
    <submittedName>
        <fullName evidence="1">Uncharacterized protein</fullName>
    </submittedName>
</protein>
<evidence type="ECO:0000313" key="2">
    <source>
        <dbReference type="Proteomes" id="UP000239757"/>
    </source>
</evidence>
<proteinExistence type="predicted"/>
<dbReference type="AlphaFoldDB" id="A0A2P5W5K1"/>
<sequence>MDGLMWFEDKFLNMFGVEKEKTSMMGDEGMVGGAKGPSFNGLGWYGHPKEGCPALANIKKGGVRDSFEAYRKNPTGSRFDSLTSLVEDNARIDEDRINVVAQSPIILEKNKGISKVGSLTKYWQLKVNT</sequence>
<dbReference type="Proteomes" id="UP000239757">
    <property type="component" value="Unassembled WGS sequence"/>
</dbReference>
<accession>A0A2P5W5K1</accession>
<dbReference type="EMBL" id="KZ669022">
    <property type="protein sequence ID" value="PPR86349.1"/>
    <property type="molecule type" value="Genomic_DNA"/>
</dbReference>
<organism evidence="1 2">
    <name type="scientific">Gossypium barbadense</name>
    <name type="common">Sea Island cotton</name>
    <name type="synonym">Hibiscus barbadensis</name>
    <dbReference type="NCBI Taxonomy" id="3634"/>
    <lineage>
        <taxon>Eukaryota</taxon>
        <taxon>Viridiplantae</taxon>
        <taxon>Streptophyta</taxon>
        <taxon>Embryophyta</taxon>
        <taxon>Tracheophyta</taxon>
        <taxon>Spermatophyta</taxon>
        <taxon>Magnoliopsida</taxon>
        <taxon>eudicotyledons</taxon>
        <taxon>Gunneridae</taxon>
        <taxon>Pentapetalae</taxon>
        <taxon>rosids</taxon>
        <taxon>malvids</taxon>
        <taxon>Malvales</taxon>
        <taxon>Malvaceae</taxon>
        <taxon>Malvoideae</taxon>
        <taxon>Gossypium</taxon>
    </lineage>
</organism>
<gene>
    <name evidence="1" type="ORF">GOBAR_AA34346</name>
</gene>
<evidence type="ECO:0000313" key="1">
    <source>
        <dbReference type="EMBL" id="PPR86349.1"/>
    </source>
</evidence>
<name>A0A2P5W5K1_GOSBA</name>
<reference evidence="1 2" key="1">
    <citation type="submission" date="2015-01" db="EMBL/GenBank/DDBJ databases">
        <title>Genome of allotetraploid Gossypium barbadense reveals genomic plasticity and fiber elongation in cotton evolution.</title>
        <authorList>
            <person name="Chen X."/>
            <person name="Liu X."/>
            <person name="Zhao B."/>
            <person name="Zheng H."/>
            <person name="Hu Y."/>
            <person name="Lu G."/>
            <person name="Yang C."/>
            <person name="Chen J."/>
            <person name="Shan C."/>
            <person name="Zhang L."/>
            <person name="Zhou Y."/>
            <person name="Wang L."/>
            <person name="Guo W."/>
            <person name="Bai Y."/>
            <person name="Ruan J."/>
            <person name="Shangguan X."/>
            <person name="Mao Y."/>
            <person name="Jiang J."/>
            <person name="Zhu Y."/>
            <person name="Lei J."/>
            <person name="Kang H."/>
            <person name="Chen S."/>
            <person name="He X."/>
            <person name="Wang R."/>
            <person name="Wang Y."/>
            <person name="Chen J."/>
            <person name="Wang L."/>
            <person name="Yu S."/>
            <person name="Wang B."/>
            <person name="Wei J."/>
            <person name="Song S."/>
            <person name="Lu X."/>
            <person name="Gao Z."/>
            <person name="Gu W."/>
            <person name="Deng X."/>
            <person name="Ma D."/>
            <person name="Wang S."/>
            <person name="Liang W."/>
            <person name="Fang L."/>
            <person name="Cai C."/>
            <person name="Zhu X."/>
            <person name="Zhou B."/>
            <person name="Zhang Y."/>
            <person name="Chen Z."/>
            <person name="Xu S."/>
            <person name="Zhu R."/>
            <person name="Wang S."/>
            <person name="Zhang T."/>
            <person name="Zhao G."/>
        </authorList>
    </citation>
    <scope>NUCLEOTIDE SEQUENCE [LARGE SCALE GENOMIC DNA]</scope>
    <source>
        <strain evidence="2">cv. Xinhai21</strain>
        <tissue evidence="1">Leaf</tissue>
    </source>
</reference>